<keyword evidence="3" id="KW-1185">Reference proteome</keyword>
<dbReference type="EC" id="4.2.1.159" evidence="2"/>
<sequence length="470" mass="52986">MEHTQLIDKLTASARVHSVVGEDDWERWLQRRQAAHTFRVDRIAFDEMDGWSFDPDTGNLGHDSGKFFTIEGLSVQTDYGPVLSWSQPIIHQPEVGILGILVREFDGVMHCLVQTKMEPGNCNTLQLSPTVQATRSNYTKVHKGSGIPYLEYFTEPGRAQIVVDVLQSEQGAWFYQKQNRNMVVAVADDVPVGDDFCWISVGEIQRLLHVDNLVNMDLRTVLSCIPFGPGPEPEEGDGFVAALGRSLRADAVTAHTAQDILNWITDRRSRRDLVVRRTPLVDVSGWVRKEDRIERPDNRHFRIVAVAVEAASREVRRWTQPLLEPRRTGLVTLFVKRRRGVLHLLLHTGVEPGCRTVAEIAPTVQCDPTVYEELKSEPEFLAAARALRPDQIRFDAQLSEEGGRFYEATNRYVIAEVDEDYAEPAPTDYRWISLHQAVELLQHSHYVNVQARTLIACLHSLWGGAAVGGG</sequence>
<dbReference type="Pfam" id="PF03559">
    <property type="entry name" value="Hexose_dehydrat"/>
    <property type="match status" value="2"/>
</dbReference>
<keyword evidence="2" id="KW-0456">Lyase</keyword>
<evidence type="ECO:0000313" key="2">
    <source>
        <dbReference type="EMBL" id="MBG6134225.1"/>
    </source>
</evidence>
<dbReference type="GO" id="GO:0016829">
    <property type="term" value="F:lyase activity"/>
    <property type="evidence" value="ECO:0007669"/>
    <property type="project" value="UniProtKB-KW"/>
</dbReference>
<evidence type="ECO:0000259" key="1">
    <source>
        <dbReference type="Pfam" id="PF03559"/>
    </source>
</evidence>
<dbReference type="EMBL" id="JADOUF010000001">
    <property type="protein sequence ID" value="MBG6134225.1"/>
    <property type="molecule type" value="Genomic_DNA"/>
</dbReference>
<reference evidence="2" key="1">
    <citation type="submission" date="2020-11" db="EMBL/GenBank/DDBJ databases">
        <title>Sequencing the genomes of 1000 actinobacteria strains.</title>
        <authorList>
            <person name="Klenk H.-P."/>
        </authorList>
    </citation>
    <scope>NUCLEOTIDE SEQUENCE</scope>
    <source>
        <strain evidence="2">DSM 45356</strain>
    </source>
</reference>
<feature type="domain" description="dTDP-4-dehydro-6-deoxy-alpha-D-glucopyranose 2,3-dehydratase" evidence="1">
    <location>
        <begin position="258"/>
        <end position="458"/>
    </location>
</feature>
<dbReference type="InterPro" id="IPR005212">
    <property type="entry name" value="EvaA-like"/>
</dbReference>
<gene>
    <name evidence="2" type="ORF">IW245_000419</name>
</gene>
<dbReference type="Proteomes" id="UP000622552">
    <property type="component" value="Unassembled WGS sequence"/>
</dbReference>
<comment type="caution">
    <text evidence="2">The sequence shown here is derived from an EMBL/GenBank/DDBJ whole genome shotgun (WGS) entry which is preliminary data.</text>
</comment>
<accession>A0A8J7G757</accession>
<name>A0A8J7G757_9ACTN</name>
<proteinExistence type="predicted"/>
<organism evidence="2 3">
    <name type="scientific">Longispora fulva</name>
    <dbReference type="NCBI Taxonomy" id="619741"/>
    <lineage>
        <taxon>Bacteria</taxon>
        <taxon>Bacillati</taxon>
        <taxon>Actinomycetota</taxon>
        <taxon>Actinomycetes</taxon>
        <taxon>Micromonosporales</taxon>
        <taxon>Micromonosporaceae</taxon>
        <taxon>Longispora</taxon>
    </lineage>
</organism>
<dbReference type="Gene3D" id="3.90.79.40">
    <property type="entry name" value="EvaA sugar 2,3-dehydratase subunit"/>
    <property type="match status" value="2"/>
</dbReference>
<feature type="domain" description="dTDP-4-dehydro-6-deoxy-alpha-D-glucopyranose 2,3-dehydratase" evidence="1">
    <location>
        <begin position="25"/>
        <end position="225"/>
    </location>
</feature>
<dbReference type="RefSeq" id="WP_197001486.1">
    <property type="nucleotide sequence ID" value="NZ_BONS01000035.1"/>
</dbReference>
<dbReference type="AlphaFoldDB" id="A0A8J7G757"/>
<dbReference type="InterPro" id="IPR038153">
    <property type="entry name" value="EvaA-like_sf"/>
</dbReference>
<protein>
    <submittedName>
        <fullName evidence="2">Oxidase EvaA</fullName>
        <ecNumber evidence="2">4.2.1.159</ecNumber>
    </submittedName>
</protein>
<evidence type="ECO:0000313" key="3">
    <source>
        <dbReference type="Proteomes" id="UP000622552"/>
    </source>
</evidence>